<dbReference type="AlphaFoldDB" id="A0ABD2Z6Q1"/>
<organism evidence="3 4">
    <name type="scientific">Cinchona calisaya</name>
    <dbReference type="NCBI Taxonomy" id="153742"/>
    <lineage>
        <taxon>Eukaryota</taxon>
        <taxon>Viridiplantae</taxon>
        <taxon>Streptophyta</taxon>
        <taxon>Embryophyta</taxon>
        <taxon>Tracheophyta</taxon>
        <taxon>Spermatophyta</taxon>
        <taxon>Magnoliopsida</taxon>
        <taxon>eudicotyledons</taxon>
        <taxon>Gunneridae</taxon>
        <taxon>Pentapetalae</taxon>
        <taxon>asterids</taxon>
        <taxon>lamiids</taxon>
        <taxon>Gentianales</taxon>
        <taxon>Rubiaceae</taxon>
        <taxon>Cinchonoideae</taxon>
        <taxon>Cinchoneae</taxon>
        <taxon>Cinchona</taxon>
    </lineage>
</organism>
<dbReference type="EMBL" id="JBJUIK010000011">
    <property type="protein sequence ID" value="KAL3514808.1"/>
    <property type="molecule type" value="Genomic_DNA"/>
</dbReference>
<evidence type="ECO:0000259" key="2">
    <source>
        <dbReference type="Pfam" id="PF13462"/>
    </source>
</evidence>
<keyword evidence="1" id="KW-0812">Transmembrane</keyword>
<dbReference type="CDD" id="cd02972">
    <property type="entry name" value="DsbA_family"/>
    <property type="match status" value="1"/>
</dbReference>
<keyword evidence="4" id="KW-1185">Reference proteome</keyword>
<dbReference type="Gene3D" id="3.40.30.10">
    <property type="entry name" value="Glutaredoxin"/>
    <property type="match status" value="1"/>
</dbReference>
<name>A0ABD2Z6Q1_9GENT</name>
<feature type="transmembrane region" description="Helical" evidence="1">
    <location>
        <begin position="7"/>
        <end position="27"/>
    </location>
</feature>
<proteinExistence type="predicted"/>
<protein>
    <recommendedName>
        <fullName evidence="2">Thioredoxin-like fold domain-containing protein</fullName>
    </recommendedName>
</protein>
<gene>
    <name evidence="3" type="ORF">ACH5RR_027525</name>
</gene>
<keyword evidence="1" id="KW-1133">Transmembrane helix</keyword>
<dbReference type="SUPFAM" id="SSF52833">
    <property type="entry name" value="Thioredoxin-like"/>
    <property type="match status" value="1"/>
</dbReference>
<keyword evidence="1" id="KW-0472">Membrane</keyword>
<evidence type="ECO:0000313" key="4">
    <source>
        <dbReference type="Proteomes" id="UP001630127"/>
    </source>
</evidence>
<dbReference type="PANTHER" id="PTHR33875">
    <property type="entry name" value="OS09G0542200 PROTEIN"/>
    <property type="match status" value="1"/>
</dbReference>
<dbReference type="PANTHER" id="PTHR33875:SF2">
    <property type="entry name" value="ACR183CP"/>
    <property type="match status" value="1"/>
</dbReference>
<evidence type="ECO:0000256" key="1">
    <source>
        <dbReference type="SAM" id="Phobius"/>
    </source>
</evidence>
<dbReference type="Pfam" id="PF13462">
    <property type="entry name" value="Thioredoxin_4"/>
    <property type="match status" value="1"/>
</dbReference>
<feature type="domain" description="Thioredoxin-like fold" evidence="2">
    <location>
        <begin position="51"/>
        <end position="212"/>
    </location>
</feature>
<accession>A0ABD2Z6Q1</accession>
<evidence type="ECO:0000313" key="3">
    <source>
        <dbReference type="EMBL" id="KAL3514808.1"/>
    </source>
</evidence>
<dbReference type="InterPro" id="IPR036249">
    <property type="entry name" value="Thioredoxin-like_sf"/>
</dbReference>
<sequence length="225" mass="25511">MQNQNHLILKVLYLLFCFMFFSCYINAQLLIPAKLDGFWYHNRSPKPDSIVIEAFFDPVCPDSRDSWKPLKKAIQHYGSSSVSLVLHTFPLPYHDNAFLTSRALHIVDKLNISVTYHLLEAFFDQQEKFYGKATSNLTRTAVREKIANFVVETVGSSYSAAILDGFNDVKTDQATRISFKYGSLRGVYGTPSFFVNGFPLTDADSSLGYEGWLKNLDPLVKKQGN</sequence>
<comment type="caution">
    <text evidence="3">The sequence shown here is derived from an EMBL/GenBank/DDBJ whole genome shotgun (WGS) entry which is preliminary data.</text>
</comment>
<dbReference type="InterPro" id="IPR012336">
    <property type="entry name" value="Thioredoxin-like_fold"/>
</dbReference>
<dbReference type="Proteomes" id="UP001630127">
    <property type="component" value="Unassembled WGS sequence"/>
</dbReference>
<reference evidence="3 4" key="1">
    <citation type="submission" date="2024-11" db="EMBL/GenBank/DDBJ databases">
        <title>A near-complete genome assembly of Cinchona calisaya.</title>
        <authorList>
            <person name="Lian D.C."/>
            <person name="Zhao X.W."/>
            <person name="Wei L."/>
        </authorList>
    </citation>
    <scope>NUCLEOTIDE SEQUENCE [LARGE SCALE GENOMIC DNA]</scope>
    <source>
        <tissue evidence="3">Nenye</tissue>
    </source>
</reference>